<keyword evidence="10 13" id="KW-0472">Membrane</keyword>
<dbReference type="FunFam" id="3.40.50.300:FF:000293">
    <property type="entry name" value="ATP binding cassette subfamily C member 1"/>
    <property type="match status" value="1"/>
</dbReference>
<feature type="transmembrane region" description="Helical" evidence="13">
    <location>
        <begin position="52"/>
        <end position="76"/>
    </location>
</feature>
<feature type="transmembrane region" description="Helical" evidence="13">
    <location>
        <begin position="863"/>
        <end position="886"/>
    </location>
</feature>
<feature type="transmembrane region" description="Helical" evidence="13">
    <location>
        <begin position="268"/>
        <end position="287"/>
    </location>
</feature>
<keyword evidence="17" id="KW-1185">Reference proteome</keyword>
<feature type="non-terminal residue" evidence="16">
    <location>
        <position position="1"/>
    </location>
</feature>
<dbReference type="PROSITE" id="PS50893">
    <property type="entry name" value="ABC_TRANSPORTER_2"/>
    <property type="match status" value="2"/>
</dbReference>
<keyword evidence="5 13" id="KW-0812">Transmembrane</keyword>
<sequence length="1453" mass="162432">DWDLTWNTDNPVFTSCFERTVLAYLVPTFLWVFAPIDIYCSHVSVPGKQIPWSALSIGKLFLTGCLMGIEMGFIVKSLLSEMVYPVDIWSPVVQAATLSLYTGLLIYSKRKGICSSGIQFLFWLIFTLTQGIRFRTLLLNLQTGETDPLVFIGEVVYFPLVVGQFILHCWADIAPIYQNEYDPKTKMKITPECSASFLSKLFFEWVTPLTWAGFRKPLEYSDVWYLNWSETTQHNSALFDGHWPNDLNPGLTSNKKDIKPSKKGKDGGVFLTLAKSFGWTYMFAFLIRTVTNVLFFASPQILDLLIDFIGSPKEPQWKGMLYASFIGKPLLLSNSAKRSKSQGEIVNIMGVDINFVSEFCQLSNQLWNAPVLLFLALYFLWGILGPSSLAGVVVILIILPLNAFVATKAQKLQKQQMKWKDKRTKLMSEILSGIKVLKLYAWELSFENQVLKIRNEELKRLRTMAYLTSVSDFLWTCAPFLMAISTFGAYILINKDKVLDAQTAFVSMSLFNIMSQPLSLLPFMISTCIQAIVSIKRLSKYLNADELELDAVSNSQSETNPVVIQDGWFSWDKYSENFTLKDINLQVKEGQLVAILGGIGAGKSSLLSSLLNELIIYRGYVNVKGNVAYVSQQAWIQSGSVRDNILFGKPYDTHKYKKILEACALLPDLEMLVAGDKTEIGEKGINLSGGQKQRLSLARAVYSNADIFLLDDPLCSVDAHVGKHIFEKVLGPKGILRRKTRLLVTNGIVHLPSMDNIIVMMNGKISEKGTYQQLLDKKGAFADFLKQHSSPGTSSSSSLEDEVKPIPKVRRVSEFEHLSTEESIRRRKYSRASICSSIAISEAEKYRLIEIEKAETKSVKASVYLHYFQAAGWTLACGTLILHLIFQAFSVGANLWLSEWTSVPSENSTGNGNSTALASDQTFYLSIYGILGVCQGVAILFASLVMAIGTVRASNVLHFLTLERIMRAPLSYFDVTPLGQILNRFSRDVECIDSWIPMLLRHLVSGTLVVLATLVVISISTPIFILVILPVGLLYYFIQHFYIATTRQLKRLECVSRSPIFSHFGETLSGATTIRAFGQQERFVMEMEQKVDHNMRSVYCTVSCNRWLQVRLETVGNSLVFFAALFAVLGRETLSAGLVGLSVSYALQITSALFLLVRVTSEMETNIVAVERLKEYSNVVQEADWETNDPFCKPEKDWPQAGKIIFDSYETKYRPGLDLVLRNVSCTINPGEKIGIVGRTGAGKSSLTLAIFRIVEADGGSISVDGHDISRLGLHDVRGRIAIIPQDPVLFSGSLRINLDPFELEEDERLWHTLELAHLKNFVKGLPGGLDFEVAEGGENLSVGQRSLVCLARALLRKTKILVLDEATAAVDLDTDELIQKTIRKEFKGATVITIAHRLNTILDSDRVILLDKGEIREFDSPQNLLQNENSLFSQMSKESGNVGLGIRNSQED</sequence>
<dbReference type="CDD" id="cd18603">
    <property type="entry name" value="ABC_6TM_MRP1_2_3_6_D2_like"/>
    <property type="match status" value="1"/>
</dbReference>
<feature type="transmembrane region" description="Helical" evidence="13">
    <location>
        <begin position="513"/>
        <end position="533"/>
    </location>
</feature>
<evidence type="ECO:0000259" key="15">
    <source>
        <dbReference type="PROSITE" id="PS50929"/>
    </source>
</evidence>
<dbReference type="CDD" id="cd03244">
    <property type="entry name" value="ABCC_MRP_domain2"/>
    <property type="match status" value="1"/>
</dbReference>
<dbReference type="EMBL" id="LJIJ01000745">
    <property type="protein sequence ID" value="ODM94820.1"/>
    <property type="molecule type" value="Genomic_DNA"/>
</dbReference>
<dbReference type="Proteomes" id="UP000094527">
    <property type="component" value="Unassembled WGS sequence"/>
</dbReference>
<comment type="caution">
    <text evidence="16">The sequence shown here is derived from an EMBL/GenBank/DDBJ whole genome shotgun (WGS) entry which is preliminary data.</text>
</comment>
<comment type="similarity">
    <text evidence="2">Belongs to the ABC transporter superfamily. ABCC family. Conjugate transporter (TC 3.A.1.208) subfamily.</text>
</comment>
<dbReference type="InterPro" id="IPR056227">
    <property type="entry name" value="TMD0_ABC"/>
</dbReference>
<dbReference type="GO" id="GO:0000323">
    <property type="term" value="C:lytic vacuole"/>
    <property type="evidence" value="ECO:0007669"/>
    <property type="project" value="UniProtKB-ARBA"/>
</dbReference>
<dbReference type="InterPro" id="IPR036640">
    <property type="entry name" value="ABC1_TM_sf"/>
</dbReference>
<dbReference type="SMART" id="SM00382">
    <property type="entry name" value="AAA"/>
    <property type="match status" value="2"/>
</dbReference>
<evidence type="ECO:0000256" key="12">
    <source>
        <dbReference type="ARBA" id="ARBA00047523"/>
    </source>
</evidence>
<dbReference type="STRING" id="48709.A0A1D2MP16"/>
<comment type="subcellular location">
    <subcellularLocation>
        <location evidence="1">Vacuole membrane</location>
        <topology evidence="1">Multi-pass membrane protein</topology>
    </subcellularLocation>
</comment>
<dbReference type="InterPro" id="IPR003593">
    <property type="entry name" value="AAA+_ATPase"/>
</dbReference>
<dbReference type="GO" id="GO:0016887">
    <property type="term" value="F:ATP hydrolysis activity"/>
    <property type="evidence" value="ECO:0007669"/>
    <property type="project" value="InterPro"/>
</dbReference>
<evidence type="ECO:0000256" key="6">
    <source>
        <dbReference type="ARBA" id="ARBA00022737"/>
    </source>
</evidence>
<dbReference type="PROSITE" id="PS00211">
    <property type="entry name" value="ABC_TRANSPORTER_1"/>
    <property type="match status" value="2"/>
</dbReference>
<dbReference type="GO" id="GO:0005524">
    <property type="term" value="F:ATP binding"/>
    <property type="evidence" value="ECO:0007669"/>
    <property type="project" value="UniProtKB-KW"/>
</dbReference>
<dbReference type="PANTHER" id="PTHR24223:SF443">
    <property type="entry name" value="MULTIDRUG-RESISTANCE LIKE PROTEIN 1, ISOFORM I"/>
    <property type="match status" value="1"/>
</dbReference>
<evidence type="ECO:0000256" key="2">
    <source>
        <dbReference type="ARBA" id="ARBA00009726"/>
    </source>
</evidence>
<evidence type="ECO:0000256" key="4">
    <source>
        <dbReference type="ARBA" id="ARBA00022554"/>
    </source>
</evidence>
<dbReference type="InterPro" id="IPR050173">
    <property type="entry name" value="ABC_transporter_C-like"/>
</dbReference>
<feature type="domain" description="ABC transmembrane type-1" evidence="15">
    <location>
        <begin position="332"/>
        <end position="530"/>
    </location>
</feature>
<feature type="transmembrane region" description="Helical" evidence="13">
    <location>
        <begin position="120"/>
        <end position="136"/>
    </location>
</feature>
<keyword evidence="8" id="KW-0067">ATP-binding</keyword>
<evidence type="ECO:0000259" key="14">
    <source>
        <dbReference type="PROSITE" id="PS50893"/>
    </source>
</evidence>
<feature type="domain" description="ABC transporter" evidence="14">
    <location>
        <begin position="562"/>
        <end position="787"/>
    </location>
</feature>
<feature type="domain" description="ABC transmembrane type-1" evidence="15">
    <location>
        <begin position="880"/>
        <end position="1165"/>
    </location>
</feature>
<dbReference type="PROSITE" id="PS50929">
    <property type="entry name" value="ABC_TM1F"/>
    <property type="match status" value="2"/>
</dbReference>
<dbReference type="FunFam" id="3.40.50.300:FF:000074">
    <property type="entry name" value="Multidrug resistance-associated protein 5 isoform 1"/>
    <property type="match status" value="1"/>
</dbReference>
<proteinExistence type="inferred from homology"/>
<feature type="transmembrane region" description="Helical" evidence="13">
    <location>
        <begin position="156"/>
        <end position="177"/>
    </location>
</feature>
<dbReference type="GO" id="GO:0015431">
    <property type="term" value="F:ABC-type glutathione S-conjugate transporter activity"/>
    <property type="evidence" value="ECO:0007669"/>
    <property type="project" value="UniProtKB-EC"/>
</dbReference>
<dbReference type="SUPFAM" id="SSF52540">
    <property type="entry name" value="P-loop containing nucleoside triphosphate hydrolases"/>
    <property type="match status" value="2"/>
</dbReference>
<feature type="transmembrane region" description="Helical" evidence="13">
    <location>
        <begin position="389"/>
        <end position="407"/>
    </location>
</feature>
<accession>A0A1D2MP16</accession>
<keyword evidence="3" id="KW-0813">Transport</keyword>
<evidence type="ECO:0000256" key="5">
    <source>
        <dbReference type="ARBA" id="ARBA00022692"/>
    </source>
</evidence>
<dbReference type="Pfam" id="PF00005">
    <property type="entry name" value="ABC_tran"/>
    <property type="match status" value="2"/>
</dbReference>
<dbReference type="Gene3D" id="3.40.50.300">
    <property type="entry name" value="P-loop containing nucleotide triphosphate hydrolases"/>
    <property type="match status" value="2"/>
</dbReference>
<comment type="catalytic activity">
    <reaction evidence="12">
        <text>leukotriene C4(in) + ATP + H2O = leukotriene C4(out) + ADP + phosphate + H(+)</text>
        <dbReference type="Rhea" id="RHEA:38963"/>
        <dbReference type="ChEBI" id="CHEBI:15377"/>
        <dbReference type="ChEBI" id="CHEBI:15378"/>
        <dbReference type="ChEBI" id="CHEBI:30616"/>
        <dbReference type="ChEBI" id="CHEBI:43474"/>
        <dbReference type="ChEBI" id="CHEBI:57973"/>
        <dbReference type="ChEBI" id="CHEBI:456216"/>
    </reaction>
    <physiologicalReaction direction="left-to-right" evidence="12">
        <dbReference type="Rhea" id="RHEA:38964"/>
    </physiologicalReaction>
</comment>
<dbReference type="CDD" id="cd03250">
    <property type="entry name" value="ABCC_MRP_domain1"/>
    <property type="match status" value="1"/>
</dbReference>
<dbReference type="InterPro" id="IPR027417">
    <property type="entry name" value="P-loop_NTPase"/>
</dbReference>
<evidence type="ECO:0000256" key="1">
    <source>
        <dbReference type="ARBA" id="ARBA00004128"/>
    </source>
</evidence>
<evidence type="ECO:0000313" key="16">
    <source>
        <dbReference type="EMBL" id="ODM94820.1"/>
    </source>
</evidence>
<reference evidence="16 17" key="1">
    <citation type="journal article" date="2016" name="Genome Biol. Evol.">
        <title>Gene Family Evolution Reflects Adaptation to Soil Environmental Stressors in the Genome of the Collembolan Orchesella cincta.</title>
        <authorList>
            <person name="Faddeeva-Vakhrusheva A."/>
            <person name="Derks M.F."/>
            <person name="Anvar S.Y."/>
            <person name="Agamennone V."/>
            <person name="Suring W."/>
            <person name="Smit S."/>
            <person name="van Straalen N.M."/>
            <person name="Roelofs D."/>
        </authorList>
    </citation>
    <scope>NUCLEOTIDE SEQUENCE [LARGE SCALE GENOMIC DNA]</scope>
    <source>
        <tissue evidence="16">Mixed pool</tissue>
    </source>
</reference>
<dbReference type="SUPFAM" id="SSF90123">
    <property type="entry name" value="ABC transporter transmembrane region"/>
    <property type="match status" value="2"/>
</dbReference>
<keyword evidence="6" id="KW-0677">Repeat</keyword>
<evidence type="ECO:0000313" key="17">
    <source>
        <dbReference type="Proteomes" id="UP000094527"/>
    </source>
</evidence>
<dbReference type="EC" id="7.6.2.3" evidence="11"/>
<dbReference type="InterPro" id="IPR017871">
    <property type="entry name" value="ABC_transporter-like_CS"/>
</dbReference>
<evidence type="ECO:0000256" key="10">
    <source>
        <dbReference type="ARBA" id="ARBA00023136"/>
    </source>
</evidence>
<feature type="transmembrane region" description="Helical" evidence="13">
    <location>
        <begin position="20"/>
        <end position="40"/>
    </location>
</feature>
<evidence type="ECO:0000256" key="13">
    <source>
        <dbReference type="SAM" id="Phobius"/>
    </source>
</evidence>
<dbReference type="FunFam" id="1.20.1560.10:FF:000020">
    <property type="entry name" value="ABC metal ion transporter"/>
    <property type="match status" value="1"/>
</dbReference>
<feature type="transmembrane region" description="Helical" evidence="13">
    <location>
        <begin position="464"/>
        <end position="493"/>
    </location>
</feature>
<evidence type="ECO:0000256" key="3">
    <source>
        <dbReference type="ARBA" id="ARBA00022448"/>
    </source>
</evidence>
<dbReference type="InterPro" id="IPR011527">
    <property type="entry name" value="ABC1_TM_dom"/>
</dbReference>
<feature type="transmembrane region" description="Helical" evidence="13">
    <location>
        <begin position="88"/>
        <end position="108"/>
    </location>
</feature>
<keyword evidence="9 13" id="KW-1133">Transmembrane helix</keyword>
<dbReference type="FunFam" id="1.20.1560.10:FF:000001">
    <property type="entry name" value="ATP-binding cassette subfamily C member 1"/>
    <property type="match status" value="1"/>
</dbReference>
<evidence type="ECO:0000256" key="11">
    <source>
        <dbReference type="ARBA" id="ARBA00024220"/>
    </source>
</evidence>
<evidence type="ECO:0000256" key="9">
    <source>
        <dbReference type="ARBA" id="ARBA00022989"/>
    </source>
</evidence>
<gene>
    <name evidence="16" type="ORF">Ocin01_11861</name>
</gene>
<dbReference type="OrthoDB" id="6500128at2759"/>
<feature type="transmembrane region" description="Helical" evidence="13">
    <location>
        <begin position="923"/>
        <end position="948"/>
    </location>
</feature>
<feature type="domain" description="ABC transporter" evidence="14">
    <location>
        <begin position="1204"/>
        <end position="1438"/>
    </location>
</feature>
<keyword evidence="4" id="KW-0926">Vacuole</keyword>
<dbReference type="GO" id="GO:0005774">
    <property type="term" value="C:vacuolar membrane"/>
    <property type="evidence" value="ECO:0007669"/>
    <property type="project" value="UniProtKB-SubCell"/>
</dbReference>
<evidence type="ECO:0000256" key="7">
    <source>
        <dbReference type="ARBA" id="ARBA00022741"/>
    </source>
</evidence>
<dbReference type="PANTHER" id="PTHR24223">
    <property type="entry name" value="ATP-BINDING CASSETTE SUB-FAMILY C"/>
    <property type="match status" value="1"/>
</dbReference>
<dbReference type="InterPro" id="IPR003439">
    <property type="entry name" value="ABC_transporter-like_ATP-bd"/>
</dbReference>
<dbReference type="CDD" id="cd18595">
    <property type="entry name" value="ABC_6TM_MRP1_2_3_6_D1_like"/>
    <property type="match status" value="1"/>
</dbReference>
<dbReference type="Gene3D" id="1.20.1560.10">
    <property type="entry name" value="ABC transporter type 1, transmembrane domain"/>
    <property type="match status" value="2"/>
</dbReference>
<evidence type="ECO:0000256" key="8">
    <source>
        <dbReference type="ARBA" id="ARBA00022840"/>
    </source>
</evidence>
<dbReference type="Pfam" id="PF24357">
    <property type="entry name" value="TMD0_ABC"/>
    <property type="match status" value="1"/>
</dbReference>
<keyword evidence="7" id="KW-0547">Nucleotide-binding</keyword>
<dbReference type="OMA" id="GPFLKHD"/>
<dbReference type="Pfam" id="PF00664">
    <property type="entry name" value="ABC_membrane"/>
    <property type="match status" value="2"/>
</dbReference>
<organism evidence="16 17">
    <name type="scientific">Orchesella cincta</name>
    <name type="common">Springtail</name>
    <name type="synonym">Podura cincta</name>
    <dbReference type="NCBI Taxonomy" id="48709"/>
    <lineage>
        <taxon>Eukaryota</taxon>
        <taxon>Metazoa</taxon>
        <taxon>Ecdysozoa</taxon>
        <taxon>Arthropoda</taxon>
        <taxon>Hexapoda</taxon>
        <taxon>Collembola</taxon>
        <taxon>Entomobryomorpha</taxon>
        <taxon>Entomobryoidea</taxon>
        <taxon>Orchesellidae</taxon>
        <taxon>Orchesellinae</taxon>
        <taxon>Orchesella</taxon>
    </lineage>
</organism>
<name>A0A1D2MP16_ORCCI</name>
<protein>
    <recommendedName>
        <fullName evidence="11">ABC-type glutathione-S-conjugate transporter</fullName>
        <ecNumber evidence="11">7.6.2.3</ecNumber>
    </recommendedName>
</protein>